<evidence type="ECO:0008006" key="4">
    <source>
        <dbReference type="Google" id="ProtNLM"/>
    </source>
</evidence>
<protein>
    <recommendedName>
        <fullName evidence="4">Secreted protein</fullName>
    </recommendedName>
</protein>
<dbReference type="HOGENOM" id="CLU_1985795_0_0_1"/>
<dbReference type="KEGG" id="ehx:EMIHUDRAFT_231175"/>
<dbReference type="AlphaFoldDB" id="A0A0D3K850"/>
<keyword evidence="3" id="KW-1185">Reference proteome</keyword>
<evidence type="ECO:0000313" key="3">
    <source>
        <dbReference type="Proteomes" id="UP000013827"/>
    </source>
</evidence>
<feature type="signal peptide" evidence="1">
    <location>
        <begin position="1"/>
        <end position="17"/>
    </location>
</feature>
<reference evidence="3" key="1">
    <citation type="journal article" date="2013" name="Nature">
        <title>Pan genome of the phytoplankton Emiliania underpins its global distribution.</title>
        <authorList>
            <person name="Read B.A."/>
            <person name="Kegel J."/>
            <person name="Klute M.J."/>
            <person name="Kuo A."/>
            <person name="Lefebvre S.C."/>
            <person name="Maumus F."/>
            <person name="Mayer C."/>
            <person name="Miller J."/>
            <person name="Monier A."/>
            <person name="Salamov A."/>
            <person name="Young J."/>
            <person name="Aguilar M."/>
            <person name="Claverie J.M."/>
            <person name="Frickenhaus S."/>
            <person name="Gonzalez K."/>
            <person name="Herman E.K."/>
            <person name="Lin Y.C."/>
            <person name="Napier J."/>
            <person name="Ogata H."/>
            <person name="Sarno A.F."/>
            <person name="Shmutz J."/>
            <person name="Schroeder D."/>
            <person name="de Vargas C."/>
            <person name="Verret F."/>
            <person name="von Dassow P."/>
            <person name="Valentin K."/>
            <person name="Van de Peer Y."/>
            <person name="Wheeler G."/>
            <person name="Dacks J.B."/>
            <person name="Delwiche C.F."/>
            <person name="Dyhrman S.T."/>
            <person name="Glockner G."/>
            <person name="John U."/>
            <person name="Richards T."/>
            <person name="Worden A.Z."/>
            <person name="Zhang X."/>
            <person name="Grigoriev I.V."/>
            <person name="Allen A.E."/>
            <person name="Bidle K."/>
            <person name="Borodovsky M."/>
            <person name="Bowler C."/>
            <person name="Brownlee C."/>
            <person name="Cock J.M."/>
            <person name="Elias M."/>
            <person name="Gladyshev V.N."/>
            <person name="Groth M."/>
            <person name="Guda C."/>
            <person name="Hadaegh A."/>
            <person name="Iglesias-Rodriguez M.D."/>
            <person name="Jenkins J."/>
            <person name="Jones B.M."/>
            <person name="Lawson T."/>
            <person name="Leese F."/>
            <person name="Lindquist E."/>
            <person name="Lobanov A."/>
            <person name="Lomsadze A."/>
            <person name="Malik S.B."/>
            <person name="Marsh M.E."/>
            <person name="Mackinder L."/>
            <person name="Mock T."/>
            <person name="Mueller-Roeber B."/>
            <person name="Pagarete A."/>
            <person name="Parker M."/>
            <person name="Probert I."/>
            <person name="Quesneville H."/>
            <person name="Raines C."/>
            <person name="Rensing S.A."/>
            <person name="Riano-Pachon D.M."/>
            <person name="Richier S."/>
            <person name="Rokitta S."/>
            <person name="Shiraiwa Y."/>
            <person name="Soanes D.M."/>
            <person name="van der Giezen M."/>
            <person name="Wahlund T.M."/>
            <person name="Williams B."/>
            <person name="Wilson W."/>
            <person name="Wolfe G."/>
            <person name="Wurch L.L."/>
        </authorList>
    </citation>
    <scope>NUCLEOTIDE SEQUENCE</scope>
</reference>
<organism evidence="2 3">
    <name type="scientific">Emiliania huxleyi (strain CCMP1516)</name>
    <dbReference type="NCBI Taxonomy" id="280463"/>
    <lineage>
        <taxon>Eukaryota</taxon>
        <taxon>Haptista</taxon>
        <taxon>Haptophyta</taxon>
        <taxon>Prymnesiophyceae</taxon>
        <taxon>Isochrysidales</taxon>
        <taxon>Noelaerhabdaceae</taxon>
        <taxon>Emiliania</taxon>
    </lineage>
</organism>
<dbReference type="GeneID" id="17277210"/>
<proteinExistence type="predicted"/>
<name>A0A0D3K850_EMIH1</name>
<evidence type="ECO:0000256" key="1">
    <source>
        <dbReference type="SAM" id="SignalP"/>
    </source>
</evidence>
<dbReference type="PaxDb" id="2903-EOD31935"/>
<dbReference type="Proteomes" id="UP000013827">
    <property type="component" value="Unassembled WGS sequence"/>
</dbReference>
<keyword evidence="1" id="KW-0732">Signal</keyword>
<evidence type="ECO:0000313" key="2">
    <source>
        <dbReference type="EnsemblProtists" id="EOD31935"/>
    </source>
</evidence>
<feature type="chain" id="PRO_5044190409" description="Secreted protein" evidence="1">
    <location>
        <begin position="18"/>
        <end position="126"/>
    </location>
</feature>
<reference evidence="2" key="2">
    <citation type="submission" date="2024-10" db="UniProtKB">
        <authorList>
            <consortium name="EnsemblProtists"/>
        </authorList>
    </citation>
    <scope>IDENTIFICATION</scope>
</reference>
<dbReference type="EnsemblProtists" id="EOD31935">
    <property type="protein sequence ID" value="EOD31935"/>
    <property type="gene ID" value="EMIHUDRAFT_231175"/>
</dbReference>
<accession>A0A0D3K850</accession>
<dbReference type="RefSeq" id="XP_005784364.1">
    <property type="nucleotide sequence ID" value="XM_005784307.1"/>
</dbReference>
<sequence>MSVLFFLLLLYALYIASIPFRVSTSLKPAQQLNRSLSRRSIISLTHFARCRLSPLPPAWAAVASLADRASFHPAKSFLSHSMQAPLSKCAIVALGGFSSSSDLRSAPRRCLYCAIRGRISTCDLEH</sequence>